<evidence type="ECO:0000313" key="3">
    <source>
        <dbReference type="Proteomes" id="UP001500301"/>
    </source>
</evidence>
<evidence type="ECO:0000256" key="1">
    <source>
        <dbReference type="SAM" id="SignalP"/>
    </source>
</evidence>
<dbReference type="RefSeq" id="WP_218234328.1">
    <property type="nucleotide sequence ID" value="NZ_BAABBB010000013.1"/>
</dbReference>
<sequence length="264" mass="27532">MKFPHALAALGAAVLIPLTVAVPAHADESYTGVVTSADPIAAIIQPDPDTDACVKAVDPGNAVAHYDDVNYVSQSSGPRRFALQVPPGMGAVIYVYRNGTCVAAEYQPDSEAEALAGVVDVEGVNLAVGDQVRVQIAYLGDPATAMPWSLTIQQAGTANGPETGNAGKYAHLGYQVDCGAHTTTVAFTKKLAKKVDGVHWVKIKANGATVKTLKGRKLAKALKKARRGKPYVVAGVPSVATQLSVEIKLDNGKKKILARAYSAC</sequence>
<accession>A0ABP6VRK0</accession>
<reference evidence="3" key="1">
    <citation type="journal article" date="2019" name="Int. J. Syst. Evol. Microbiol.">
        <title>The Global Catalogue of Microorganisms (GCM) 10K type strain sequencing project: providing services to taxonomists for standard genome sequencing and annotation.</title>
        <authorList>
            <consortium name="The Broad Institute Genomics Platform"/>
            <consortium name="The Broad Institute Genome Sequencing Center for Infectious Disease"/>
            <person name="Wu L."/>
            <person name="Ma J."/>
        </authorList>
    </citation>
    <scope>NUCLEOTIDE SEQUENCE [LARGE SCALE GENOMIC DNA]</scope>
    <source>
        <strain evidence="3">JCM 17460</strain>
    </source>
</reference>
<dbReference type="EMBL" id="BAABBB010000013">
    <property type="protein sequence ID" value="GAA3538512.1"/>
    <property type="molecule type" value="Genomic_DNA"/>
</dbReference>
<dbReference type="Proteomes" id="UP001500301">
    <property type="component" value="Unassembled WGS sequence"/>
</dbReference>
<name>A0ABP6VRK0_9ACTN</name>
<feature type="signal peptide" evidence="1">
    <location>
        <begin position="1"/>
        <end position="26"/>
    </location>
</feature>
<protein>
    <submittedName>
        <fullName evidence="2">Uncharacterized protein</fullName>
    </submittedName>
</protein>
<keyword evidence="1" id="KW-0732">Signal</keyword>
<organism evidence="2 3">
    <name type="scientific">Nocardioides daeguensis</name>
    <dbReference type="NCBI Taxonomy" id="908359"/>
    <lineage>
        <taxon>Bacteria</taxon>
        <taxon>Bacillati</taxon>
        <taxon>Actinomycetota</taxon>
        <taxon>Actinomycetes</taxon>
        <taxon>Propionibacteriales</taxon>
        <taxon>Nocardioidaceae</taxon>
        <taxon>Nocardioides</taxon>
    </lineage>
</organism>
<comment type="caution">
    <text evidence="2">The sequence shown here is derived from an EMBL/GenBank/DDBJ whole genome shotgun (WGS) entry which is preliminary data.</text>
</comment>
<proteinExistence type="predicted"/>
<keyword evidence="3" id="KW-1185">Reference proteome</keyword>
<gene>
    <name evidence="2" type="ORF">GCM10022263_27670</name>
</gene>
<evidence type="ECO:0000313" key="2">
    <source>
        <dbReference type="EMBL" id="GAA3538512.1"/>
    </source>
</evidence>
<feature type="chain" id="PRO_5045785924" evidence="1">
    <location>
        <begin position="27"/>
        <end position="264"/>
    </location>
</feature>